<accession>A0A9P1H8V9</accession>
<evidence type="ECO:0000313" key="3">
    <source>
        <dbReference type="Proteomes" id="UP000838763"/>
    </source>
</evidence>
<dbReference type="Proteomes" id="UP000838763">
    <property type="component" value="Unassembled WGS sequence"/>
</dbReference>
<keyword evidence="3" id="KW-1185">Reference proteome</keyword>
<dbReference type="GO" id="GO:0004622">
    <property type="term" value="F:phosphatidylcholine lysophospholipase activity"/>
    <property type="evidence" value="ECO:0007669"/>
    <property type="project" value="TreeGrafter"/>
</dbReference>
<feature type="domain" description="SGNH hydrolase-type esterase" evidence="1">
    <location>
        <begin position="33"/>
        <end position="211"/>
    </location>
</feature>
<dbReference type="AlphaFoldDB" id="A0A9P1H8V9"/>
<dbReference type="CDD" id="cd01833">
    <property type="entry name" value="XynB_like"/>
    <property type="match status" value="1"/>
</dbReference>
<dbReference type="Gene3D" id="3.40.50.1110">
    <property type="entry name" value="SGNH hydrolase"/>
    <property type="match status" value="1"/>
</dbReference>
<protein>
    <recommendedName>
        <fullName evidence="1">SGNH hydrolase-type esterase domain-containing protein</fullName>
    </recommendedName>
</protein>
<gene>
    <name evidence="2" type="ORF">PPNO1_LOCUS7248</name>
</gene>
<dbReference type="InterPro" id="IPR036514">
    <property type="entry name" value="SGNH_hydro_sf"/>
</dbReference>
<dbReference type="Pfam" id="PF13472">
    <property type="entry name" value="Lipase_GDSL_2"/>
    <property type="match status" value="1"/>
</dbReference>
<evidence type="ECO:0000259" key="1">
    <source>
        <dbReference type="Pfam" id="PF13472"/>
    </source>
</evidence>
<reference evidence="2" key="1">
    <citation type="submission" date="2022-11" db="EMBL/GenBank/DDBJ databases">
        <authorList>
            <person name="Scott C."/>
            <person name="Bruce N."/>
        </authorList>
    </citation>
    <scope>NUCLEOTIDE SEQUENCE</scope>
</reference>
<dbReference type="PANTHER" id="PTHR30383">
    <property type="entry name" value="THIOESTERASE 1/PROTEASE 1/LYSOPHOSPHOLIPASE L1"/>
    <property type="match status" value="1"/>
</dbReference>
<dbReference type="InterPro" id="IPR051532">
    <property type="entry name" value="Ester_Hydrolysis_Enzymes"/>
</dbReference>
<dbReference type="SUPFAM" id="SSF52266">
    <property type="entry name" value="SGNH hydrolase"/>
    <property type="match status" value="1"/>
</dbReference>
<dbReference type="InterPro" id="IPR013830">
    <property type="entry name" value="SGNH_hydro"/>
</dbReference>
<evidence type="ECO:0000313" key="2">
    <source>
        <dbReference type="EMBL" id="CAI4217643.1"/>
    </source>
</evidence>
<dbReference type="EMBL" id="CALLCH030000016">
    <property type="protein sequence ID" value="CAI4217643.1"/>
    <property type="molecule type" value="Genomic_DNA"/>
</dbReference>
<dbReference type="PANTHER" id="PTHR30383:SF31">
    <property type="entry name" value="SGNH HYDROLASE-TYPE ESTERASE DOMAIN-CONTAINING PROTEIN-RELATED"/>
    <property type="match status" value="1"/>
</dbReference>
<organism evidence="2 3">
    <name type="scientific">Parascedosporium putredinis</name>
    <dbReference type="NCBI Taxonomy" id="1442378"/>
    <lineage>
        <taxon>Eukaryota</taxon>
        <taxon>Fungi</taxon>
        <taxon>Dikarya</taxon>
        <taxon>Ascomycota</taxon>
        <taxon>Pezizomycotina</taxon>
        <taxon>Sordariomycetes</taxon>
        <taxon>Hypocreomycetidae</taxon>
        <taxon>Microascales</taxon>
        <taxon>Microascaceae</taxon>
        <taxon>Parascedosporium</taxon>
    </lineage>
</organism>
<proteinExistence type="predicted"/>
<dbReference type="OrthoDB" id="6123at2759"/>
<sequence length="235" mass="25536">MLLTCDSRNRYFSQDGSQLHAGKSKAPLCLMPLGGSITYGSGSSHGNGYRELLRDMLVSDGHEVQMVGSRKSGSMKNGSHEGWRGFRIDQICQKAKCSVTKSLPNLFTVNAGSNDCIQDFDLGNVGKRMGEMIEYLWKASPNSTVLLSTLLVTADTAVAPRVLHVNEQLRVLAEQSAAEGKRIVFVEMHGPDGPELGDLVDGTHPCDAGYQKMATIWHRGVQEAESKGWLSGKPL</sequence>
<comment type="caution">
    <text evidence="2">The sequence shown here is derived from an EMBL/GenBank/DDBJ whole genome shotgun (WGS) entry which is preliminary data.</text>
</comment>
<name>A0A9P1H8V9_9PEZI</name>